<evidence type="ECO:0000256" key="3">
    <source>
        <dbReference type="ARBA" id="ARBA00023015"/>
    </source>
</evidence>
<dbReference type="AlphaFoldDB" id="A0A2G4EVM0"/>
<sequence length="133" mass="15029">MTLENLEAEVLALPKDSQAALLSRLLELLERGEIDREVGSIGVEEAQRRDLIINIRMNQPQSDLIDRAAQIQGKSPAEFMVDSAYQKAQDVLLDRCFFGLDEVKFKEFVALLDAQPMGNEKLHTLLTTKSLWD</sequence>
<evidence type="ECO:0000256" key="6">
    <source>
        <dbReference type="ARBA" id="ARBA00049988"/>
    </source>
</evidence>
<dbReference type="RefSeq" id="WP_096828191.1">
    <property type="nucleotide sequence ID" value="NZ_NXIB02000176.1"/>
</dbReference>
<dbReference type="PANTHER" id="PTHR35401:SF1">
    <property type="entry name" value="CYTOPLASMIC PROTEIN"/>
    <property type="match status" value="1"/>
</dbReference>
<evidence type="ECO:0000256" key="1">
    <source>
        <dbReference type="ARBA" id="ARBA00022491"/>
    </source>
</evidence>
<reference evidence="7" key="1">
    <citation type="submission" date="2017-10" db="EMBL/GenBank/DDBJ databases">
        <title>Draft genome sequence of the planktic cyanobacteria Tychonema bourrellyi isolated from alpine lentic freshwater.</title>
        <authorList>
            <person name="Tett A."/>
            <person name="Armanini F."/>
            <person name="Asnicar F."/>
            <person name="Boscaini A."/>
            <person name="Pasolli E."/>
            <person name="Zolfo M."/>
            <person name="Donati C."/>
            <person name="Salmaso N."/>
            <person name="Segata N."/>
        </authorList>
    </citation>
    <scope>NUCLEOTIDE SEQUENCE</scope>
    <source>
        <strain evidence="7">FEM_GT703</strain>
    </source>
</reference>
<dbReference type="GO" id="GO:0003677">
    <property type="term" value="F:DNA binding"/>
    <property type="evidence" value="ECO:0007669"/>
    <property type="project" value="UniProtKB-KW"/>
</dbReference>
<dbReference type="InterPro" id="IPR010985">
    <property type="entry name" value="Ribbon_hlx_hlx"/>
</dbReference>
<evidence type="ECO:0000256" key="2">
    <source>
        <dbReference type="ARBA" id="ARBA00022649"/>
    </source>
</evidence>
<dbReference type="Proteomes" id="UP000226442">
    <property type="component" value="Unassembled WGS sequence"/>
</dbReference>
<keyword evidence="8" id="KW-1185">Reference proteome</keyword>
<dbReference type="EMBL" id="NXIB02000176">
    <property type="protein sequence ID" value="PHX53581.1"/>
    <property type="molecule type" value="Genomic_DNA"/>
</dbReference>
<protein>
    <submittedName>
        <fullName evidence="7">DUF1778 domain-containing protein</fullName>
    </submittedName>
</protein>
<keyword evidence="2" id="KW-1277">Toxin-antitoxin system</keyword>
<dbReference type="Gene3D" id="1.20.5.780">
    <property type="entry name" value="Single helix bin"/>
    <property type="match status" value="1"/>
</dbReference>
<dbReference type="Pfam" id="PF08681">
    <property type="entry name" value="TacA1"/>
    <property type="match status" value="1"/>
</dbReference>
<gene>
    <name evidence="7" type="ORF">CP500_020785</name>
</gene>
<comment type="similarity">
    <text evidence="6">Belongs to the TacA antitoxin family.</text>
</comment>
<dbReference type="GO" id="GO:0006355">
    <property type="term" value="P:regulation of DNA-templated transcription"/>
    <property type="evidence" value="ECO:0007669"/>
    <property type="project" value="InterPro"/>
</dbReference>
<evidence type="ECO:0000256" key="5">
    <source>
        <dbReference type="ARBA" id="ARBA00023163"/>
    </source>
</evidence>
<organism evidence="7 8">
    <name type="scientific">Tychonema bourrellyi FEM_GT703</name>
    <dbReference type="NCBI Taxonomy" id="2040638"/>
    <lineage>
        <taxon>Bacteria</taxon>
        <taxon>Bacillati</taxon>
        <taxon>Cyanobacteriota</taxon>
        <taxon>Cyanophyceae</taxon>
        <taxon>Oscillatoriophycideae</taxon>
        <taxon>Oscillatoriales</taxon>
        <taxon>Microcoleaceae</taxon>
        <taxon>Tychonema</taxon>
    </lineage>
</organism>
<proteinExistence type="inferred from homology"/>
<dbReference type="SUPFAM" id="SSF47598">
    <property type="entry name" value="Ribbon-helix-helix"/>
    <property type="match status" value="1"/>
</dbReference>
<keyword evidence="4" id="KW-0238">DNA-binding</keyword>
<keyword evidence="5" id="KW-0804">Transcription</keyword>
<dbReference type="InterPro" id="IPR014795">
    <property type="entry name" value="TacA_1-like"/>
</dbReference>
<evidence type="ECO:0000313" key="8">
    <source>
        <dbReference type="Proteomes" id="UP000226442"/>
    </source>
</evidence>
<dbReference type="OrthoDB" id="559702at2"/>
<keyword evidence="1" id="KW-0678">Repressor</keyword>
<dbReference type="PANTHER" id="PTHR35401">
    <property type="entry name" value="COPG FAMILY HELIX-TURN-HELIX PROTEIN-RELATED-RELATED"/>
    <property type="match status" value="1"/>
</dbReference>
<keyword evidence="3" id="KW-0805">Transcription regulation</keyword>
<evidence type="ECO:0000256" key="4">
    <source>
        <dbReference type="ARBA" id="ARBA00023125"/>
    </source>
</evidence>
<comment type="caution">
    <text evidence="7">The sequence shown here is derived from an EMBL/GenBank/DDBJ whole genome shotgun (WGS) entry which is preliminary data.</text>
</comment>
<accession>A0A2G4EVM0</accession>
<name>A0A2G4EVM0_9CYAN</name>
<evidence type="ECO:0000313" key="7">
    <source>
        <dbReference type="EMBL" id="PHX53581.1"/>
    </source>
</evidence>